<dbReference type="GO" id="GO:0050566">
    <property type="term" value="F:asparaginyl-tRNA synthase (glutamine-hydrolyzing) activity"/>
    <property type="evidence" value="ECO:0007669"/>
    <property type="project" value="RHEA"/>
</dbReference>
<keyword evidence="2 3" id="KW-0436">Ligase</keyword>
<comment type="catalytic activity">
    <reaction evidence="2">
        <text>L-glutamyl-tRNA(Gln) + L-glutamine + ATP + H2O = L-glutaminyl-tRNA(Gln) + L-glutamate + ADP + phosphate + H(+)</text>
        <dbReference type="Rhea" id="RHEA:17521"/>
        <dbReference type="Rhea" id="RHEA-COMP:9681"/>
        <dbReference type="Rhea" id="RHEA-COMP:9684"/>
        <dbReference type="ChEBI" id="CHEBI:15377"/>
        <dbReference type="ChEBI" id="CHEBI:15378"/>
        <dbReference type="ChEBI" id="CHEBI:29985"/>
        <dbReference type="ChEBI" id="CHEBI:30616"/>
        <dbReference type="ChEBI" id="CHEBI:43474"/>
        <dbReference type="ChEBI" id="CHEBI:58359"/>
        <dbReference type="ChEBI" id="CHEBI:78520"/>
        <dbReference type="ChEBI" id="CHEBI:78521"/>
        <dbReference type="ChEBI" id="CHEBI:456216"/>
    </reaction>
</comment>
<dbReference type="InterPro" id="IPR036113">
    <property type="entry name" value="Asp/Glu-ADT_sf_sub_c"/>
</dbReference>
<accession>A0A0A2C6I8</accession>
<keyword evidence="2" id="KW-0067">ATP-binding</keyword>
<comment type="subunit">
    <text evidence="2">Heterotrimer of A, B and C subunits.</text>
</comment>
<evidence type="ECO:0000313" key="3">
    <source>
        <dbReference type="EMBL" id="KGG20259.1"/>
    </source>
</evidence>
<dbReference type="Gene3D" id="1.10.20.60">
    <property type="entry name" value="Glu-tRNAGln amidotransferase C subunit, N-terminal domain"/>
    <property type="match status" value="1"/>
</dbReference>
<comment type="function">
    <text evidence="2">Allows the formation of correctly charged Asn-tRNA(Asn) or Gln-tRNA(Gln) through the transamidation of misacylated Asp-tRNA(Asn) or Glu-tRNA(Gln) in organisms which lack either or both of asparaginyl-tRNA or glutaminyl-tRNA synthetases. The reaction takes place in the presence of glutamine and ATP through an activated phospho-Asp-tRNA(Asn) or phospho-Glu-tRNA(Gln).</text>
</comment>
<dbReference type="EC" id="6.3.5.-" evidence="2"/>
<dbReference type="Proteomes" id="UP000030392">
    <property type="component" value="Unassembled WGS sequence"/>
</dbReference>
<reference evidence="4" key="1">
    <citation type="journal article" date="2014" name="Sci. Data">
        <title>Genomes of diverse isolates of the marine cyanobacterium Prochlorococcus.</title>
        <authorList>
            <person name="Biller S."/>
            <person name="Berube P."/>
            <person name="Thompson J."/>
            <person name="Kelly L."/>
            <person name="Roggensack S."/>
            <person name="Awad L."/>
            <person name="Roache-Johnson K."/>
            <person name="Ding H."/>
            <person name="Giovannoni S.J."/>
            <person name="Moore L.R."/>
            <person name="Chisholm S.W."/>
        </authorList>
    </citation>
    <scope>NUCLEOTIDE SEQUENCE [LARGE SCALE GENOMIC DNA]</scope>
    <source>
        <strain evidence="4">PAC1</strain>
    </source>
</reference>
<protein>
    <recommendedName>
        <fullName evidence="2">Aspartyl/glutamyl-tRNA(Asn/Gln) amidotransferase subunit C</fullName>
        <shortName evidence="2">Asp/Glu-ADT subunit C</shortName>
        <ecNumber evidence="2">6.3.5.-</ecNumber>
    </recommendedName>
</protein>
<dbReference type="GO" id="GO:0050567">
    <property type="term" value="F:glutaminyl-tRNA synthase (glutamine-hydrolyzing) activity"/>
    <property type="evidence" value="ECO:0007669"/>
    <property type="project" value="UniProtKB-UniRule"/>
</dbReference>
<proteinExistence type="inferred from homology"/>
<dbReference type="GO" id="GO:0006450">
    <property type="term" value="P:regulation of translational fidelity"/>
    <property type="evidence" value="ECO:0007669"/>
    <property type="project" value="InterPro"/>
</dbReference>
<keyword evidence="1 2" id="KW-0648">Protein biosynthesis</keyword>
<comment type="similarity">
    <text evidence="2">Belongs to the GatC family.</text>
</comment>
<evidence type="ECO:0000256" key="1">
    <source>
        <dbReference type="ARBA" id="ARBA00022917"/>
    </source>
</evidence>
<dbReference type="PANTHER" id="PTHR15004:SF0">
    <property type="entry name" value="GLUTAMYL-TRNA(GLN) AMIDOTRANSFERASE SUBUNIT C, MITOCHONDRIAL"/>
    <property type="match status" value="1"/>
</dbReference>
<name>A0A0A2C6I8_PROMR</name>
<dbReference type="Pfam" id="PF02686">
    <property type="entry name" value="GatC"/>
    <property type="match status" value="1"/>
</dbReference>
<comment type="caution">
    <text evidence="3">The sequence shown here is derived from an EMBL/GenBank/DDBJ whole genome shotgun (WGS) entry which is preliminary data.</text>
</comment>
<keyword evidence="3" id="KW-0808">Transferase</keyword>
<sequence length="95" mass="10971">MTKISSSDLRKVAQLARLELPEDQIETYTEQLEEILSYVDQLQEIDTENIPPTTRAVEVVNAMRDDLVEVNCSREDLLNQAPHREGDFFRVPKIL</sequence>
<comment type="catalytic activity">
    <reaction evidence="2">
        <text>L-aspartyl-tRNA(Asn) + L-glutamine + ATP + H2O = L-asparaginyl-tRNA(Asn) + L-glutamate + ADP + phosphate + 2 H(+)</text>
        <dbReference type="Rhea" id="RHEA:14513"/>
        <dbReference type="Rhea" id="RHEA-COMP:9674"/>
        <dbReference type="Rhea" id="RHEA-COMP:9677"/>
        <dbReference type="ChEBI" id="CHEBI:15377"/>
        <dbReference type="ChEBI" id="CHEBI:15378"/>
        <dbReference type="ChEBI" id="CHEBI:29985"/>
        <dbReference type="ChEBI" id="CHEBI:30616"/>
        <dbReference type="ChEBI" id="CHEBI:43474"/>
        <dbReference type="ChEBI" id="CHEBI:58359"/>
        <dbReference type="ChEBI" id="CHEBI:78515"/>
        <dbReference type="ChEBI" id="CHEBI:78516"/>
        <dbReference type="ChEBI" id="CHEBI:456216"/>
    </reaction>
</comment>
<dbReference type="InterPro" id="IPR003837">
    <property type="entry name" value="GatC"/>
</dbReference>
<dbReference type="GO" id="GO:0070681">
    <property type="term" value="P:glutaminyl-tRNAGln biosynthesis via transamidation"/>
    <property type="evidence" value="ECO:0007669"/>
    <property type="project" value="TreeGrafter"/>
</dbReference>
<evidence type="ECO:0000256" key="2">
    <source>
        <dbReference type="HAMAP-Rule" id="MF_00122"/>
    </source>
</evidence>
<dbReference type="HAMAP" id="MF_00122">
    <property type="entry name" value="GatC"/>
    <property type="match status" value="1"/>
</dbReference>
<dbReference type="GO" id="GO:0006412">
    <property type="term" value="P:translation"/>
    <property type="evidence" value="ECO:0007669"/>
    <property type="project" value="UniProtKB-UniRule"/>
</dbReference>
<dbReference type="PANTHER" id="PTHR15004">
    <property type="entry name" value="GLUTAMYL-TRNA(GLN) AMIDOTRANSFERASE SUBUNIT C, MITOCHONDRIAL"/>
    <property type="match status" value="1"/>
</dbReference>
<dbReference type="EMBL" id="JNAX01000012">
    <property type="protein sequence ID" value="KGG20259.1"/>
    <property type="molecule type" value="Genomic_DNA"/>
</dbReference>
<gene>
    <name evidence="2" type="primary">gatC</name>
    <name evidence="3" type="ORF">EV03_1219</name>
</gene>
<dbReference type="AlphaFoldDB" id="A0A0A2C6I8"/>
<organism evidence="3 4">
    <name type="scientific">Prochlorococcus marinus str. PAC1</name>
    <dbReference type="NCBI Taxonomy" id="59924"/>
    <lineage>
        <taxon>Bacteria</taxon>
        <taxon>Bacillati</taxon>
        <taxon>Cyanobacteriota</taxon>
        <taxon>Cyanophyceae</taxon>
        <taxon>Synechococcales</taxon>
        <taxon>Prochlorococcaceae</taxon>
        <taxon>Prochlorococcus</taxon>
    </lineage>
</organism>
<dbReference type="SUPFAM" id="SSF141000">
    <property type="entry name" value="Glu-tRNAGln amidotransferase C subunit"/>
    <property type="match status" value="1"/>
</dbReference>
<evidence type="ECO:0000313" key="4">
    <source>
        <dbReference type="Proteomes" id="UP000030392"/>
    </source>
</evidence>
<dbReference type="GO" id="GO:0005524">
    <property type="term" value="F:ATP binding"/>
    <property type="evidence" value="ECO:0007669"/>
    <property type="project" value="UniProtKB-KW"/>
</dbReference>
<dbReference type="RefSeq" id="WP_036906180.1">
    <property type="nucleotide sequence ID" value="NZ_CP138967.1"/>
</dbReference>
<dbReference type="NCBIfam" id="TIGR00135">
    <property type="entry name" value="gatC"/>
    <property type="match status" value="1"/>
</dbReference>
<keyword evidence="2" id="KW-0547">Nucleotide-binding</keyword>
<dbReference type="GO" id="GO:0016740">
    <property type="term" value="F:transferase activity"/>
    <property type="evidence" value="ECO:0007669"/>
    <property type="project" value="UniProtKB-KW"/>
</dbReference>